<dbReference type="PROSITE" id="PS50109">
    <property type="entry name" value="HIS_KIN"/>
    <property type="match status" value="1"/>
</dbReference>
<keyword evidence="3 4" id="KW-0597">Phosphoprotein</keyword>
<dbReference type="Pfam" id="PF08448">
    <property type="entry name" value="PAS_4"/>
    <property type="match status" value="2"/>
</dbReference>
<dbReference type="InterPro" id="IPR001789">
    <property type="entry name" value="Sig_transdc_resp-reg_receiver"/>
</dbReference>
<evidence type="ECO:0000259" key="6">
    <source>
        <dbReference type="PROSITE" id="PS50110"/>
    </source>
</evidence>
<dbReference type="Pfam" id="PF02518">
    <property type="entry name" value="HATPase_c"/>
    <property type="match status" value="1"/>
</dbReference>
<dbReference type="Pfam" id="PF00072">
    <property type="entry name" value="Response_reg"/>
    <property type="match status" value="1"/>
</dbReference>
<dbReference type="Gene3D" id="3.30.450.20">
    <property type="entry name" value="PAS domain"/>
    <property type="match status" value="3"/>
</dbReference>
<dbReference type="InterPro" id="IPR003594">
    <property type="entry name" value="HATPase_dom"/>
</dbReference>
<feature type="domain" description="PAC" evidence="8">
    <location>
        <begin position="90"/>
        <end position="144"/>
    </location>
</feature>
<dbReference type="Pfam" id="PF00512">
    <property type="entry name" value="HisKA"/>
    <property type="match status" value="1"/>
</dbReference>
<dbReference type="RefSeq" id="WP_160554883.1">
    <property type="nucleotide sequence ID" value="NZ_CP047650.1"/>
</dbReference>
<feature type="modified residue" description="4-aspartylphosphate" evidence="4">
    <location>
        <position position="719"/>
    </location>
</feature>
<dbReference type="InterPro" id="IPR000700">
    <property type="entry name" value="PAS-assoc_C"/>
</dbReference>
<dbReference type="InterPro" id="IPR035965">
    <property type="entry name" value="PAS-like_dom_sf"/>
</dbReference>
<dbReference type="AlphaFoldDB" id="A0A857JCY8"/>
<dbReference type="SUPFAM" id="SSF55785">
    <property type="entry name" value="PYP-like sensor domain (PAS domain)"/>
    <property type="match status" value="3"/>
</dbReference>
<dbReference type="EC" id="2.7.13.3" evidence="2"/>
<proteinExistence type="predicted"/>
<keyword evidence="10" id="KW-1185">Reference proteome</keyword>
<reference evidence="9 10" key="1">
    <citation type="submission" date="2020-01" db="EMBL/GenBank/DDBJ databases">
        <title>Genome sequencing of strain KACC 21265.</title>
        <authorList>
            <person name="Heo J."/>
            <person name="Kim S.-J."/>
            <person name="Kim J.-S."/>
            <person name="Hong S.-B."/>
            <person name="Kwon S.-W."/>
        </authorList>
    </citation>
    <scope>NUCLEOTIDE SEQUENCE [LARGE SCALE GENOMIC DNA]</scope>
    <source>
        <strain evidence="9 10">KACC 21265</strain>
    </source>
</reference>
<dbReference type="InterPro" id="IPR036890">
    <property type="entry name" value="HATPase_C_sf"/>
</dbReference>
<dbReference type="NCBIfam" id="TIGR00229">
    <property type="entry name" value="sensory_box"/>
    <property type="match status" value="2"/>
</dbReference>
<sequence>MTPLDTKIDIARLFDGMSSMLVCLSATPDFRVLAVSGSFLKASFSRREDLIGRPLFECVRSAQHYPDGGVEAVRQSLLRVLARRQPESLPAATLTVLAPDGSAVTRHWELTHTPVHDESGALAYVLLLARDVGAAVEAQQSLRTQQALTRQILDGAVDYAIIATDLDGTVTGWNRGAMNVLGWTEAEMLGQSLDRIYLPEDVMSGQPEHERRLASRNHKAPDDGWHVRQSGERFWVSGQTTTLRGTDGEVCGFLKILRDQTEREHLAREQAVKLEALYNFNMSLEQRVAQKAAERDRIWQLSNDLMDVCDSQRRLMSVNAAWTAVLGWPEELLVGRPFTEFVHPDQRLSTDAVLTTAQDTQKAMWLETRVLHRDGRYCTMSWMVSPDQGRFYMVGRDVSQQRETEAKLRQSQKMEALGQLTGGIAHDFNNLLATITGSLELLKRKTEAGETQGLARWMQMASAAAQRASALVQRLLAFSRNQSLDLKPVDVSELTESMEDLLHRTLGENVEVTLELACKPCCARTDFNQLENALLNLAINARDAMGGRGRLRIGVRGLQLDDRALGLDLPAGHYVCLSVADDGAGMPPEVLARAFDPFFTTKPAGQGTGLGLSMIYGFAKQSGGCAAIDSQPGVGTTVSIYLPHVDPSPGKARPAAGSDPAAPPHGQECILLVEDNTSLRSVVRESLGSLGYAVHEASSAQAALMLLDSGVRCELLVTDVGLPGINGQQLAAMVLRRLPATRVLFMTGHASQAAVRADFLEDGMDLLCKPFSLQSLGEKVREMLDYQRPQKA</sequence>
<dbReference type="Gene3D" id="1.10.287.130">
    <property type="match status" value="1"/>
</dbReference>
<dbReference type="InterPro" id="IPR013656">
    <property type="entry name" value="PAS_4"/>
</dbReference>
<accession>A0A857JCY8</accession>
<dbReference type="Gene3D" id="3.30.565.10">
    <property type="entry name" value="Histidine kinase-like ATPase, C-terminal domain"/>
    <property type="match status" value="1"/>
</dbReference>
<feature type="domain" description="Response regulatory" evidence="6">
    <location>
        <begin position="669"/>
        <end position="784"/>
    </location>
</feature>
<name>A0A857JCY8_9BURK</name>
<dbReference type="InterPro" id="IPR036097">
    <property type="entry name" value="HisK_dim/P_sf"/>
</dbReference>
<feature type="domain" description="Histidine kinase" evidence="5">
    <location>
        <begin position="423"/>
        <end position="646"/>
    </location>
</feature>
<dbReference type="CDD" id="cd00130">
    <property type="entry name" value="PAS"/>
    <property type="match status" value="3"/>
</dbReference>
<protein>
    <recommendedName>
        <fullName evidence="2">histidine kinase</fullName>
        <ecNumber evidence="2">2.7.13.3</ecNumber>
    </recommendedName>
</protein>
<dbReference type="SMART" id="SM00387">
    <property type="entry name" value="HATPase_c"/>
    <property type="match status" value="1"/>
</dbReference>
<feature type="domain" description="PAS" evidence="7">
    <location>
        <begin position="310"/>
        <end position="361"/>
    </location>
</feature>
<dbReference type="PROSITE" id="PS50110">
    <property type="entry name" value="RESPONSE_REGULATORY"/>
    <property type="match status" value="1"/>
</dbReference>
<dbReference type="PRINTS" id="PR00344">
    <property type="entry name" value="BCTRLSENSOR"/>
</dbReference>
<dbReference type="InterPro" id="IPR011006">
    <property type="entry name" value="CheY-like_superfamily"/>
</dbReference>
<dbReference type="Gene3D" id="3.40.50.2300">
    <property type="match status" value="1"/>
</dbReference>
<dbReference type="InterPro" id="IPR005467">
    <property type="entry name" value="His_kinase_dom"/>
</dbReference>
<dbReference type="SUPFAM" id="SSF47384">
    <property type="entry name" value="Homodimeric domain of signal transducing histidine kinase"/>
    <property type="match status" value="1"/>
</dbReference>
<evidence type="ECO:0000256" key="3">
    <source>
        <dbReference type="ARBA" id="ARBA00022553"/>
    </source>
</evidence>
<dbReference type="KEGG" id="xyk:GT347_25665"/>
<dbReference type="SMART" id="SM00091">
    <property type="entry name" value="PAS"/>
    <property type="match status" value="3"/>
</dbReference>
<dbReference type="CDD" id="cd00082">
    <property type="entry name" value="HisKA"/>
    <property type="match status" value="1"/>
</dbReference>
<evidence type="ECO:0000313" key="9">
    <source>
        <dbReference type="EMBL" id="QHJ01074.1"/>
    </source>
</evidence>
<dbReference type="InterPro" id="IPR004358">
    <property type="entry name" value="Sig_transdc_His_kin-like_C"/>
</dbReference>
<gene>
    <name evidence="9" type="ORF">GT347_25665</name>
</gene>
<dbReference type="PROSITE" id="PS50112">
    <property type="entry name" value="PAS"/>
    <property type="match status" value="2"/>
</dbReference>
<evidence type="ECO:0000256" key="4">
    <source>
        <dbReference type="PROSITE-ProRule" id="PRU00169"/>
    </source>
</evidence>
<dbReference type="PROSITE" id="PS50113">
    <property type="entry name" value="PAC"/>
    <property type="match status" value="1"/>
</dbReference>
<evidence type="ECO:0000313" key="10">
    <source>
        <dbReference type="Proteomes" id="UP000464787"/>
    </source>
</evidence>
<dbReference type="Pfam" id="PF13426">
    <property type="entry name" value="PAS_9"/>
    <property type="match status" value="1"/>
</dbReference>
<evidence type="ECO:0000259" key="8">
    <source>
        <dbReference type="PROSITE" id="PS50113"/>
    </source>
</evidence>
<dbReference type="Proteomes" id="UP000464787">
    <property type="component" value="Chromosome"/>
</dbReference>
<dbReference type="GO" id="GO:0000155">
    <property type="term" value="F:phosphorelay sensor kinase activity"/>
    <property type="evidence" value="ECO:0007669"/>
    <property type="project" value="InterPro"/>
</dbReference>
<evidence type="ECO:0000256" key="1">
    <source>
        <dbReference type="ARBA" id="ARBA00000085"/>
    </source>
</evidence>
<feature type="domain" description="PAS" evidence="7">
    <location>
        <begin position="145"/>
        <end position="201"/>
    </location>
</feature>
<dbReference type="InterPro" id="IPR003661">
    <property type="entry name" value="HisK_dim/P_dom"/>
</dbReference>
<dbReference type="PANTHER" id="PTHR43065">
    <property type="entry name" value="SENSOR HISTIDINE KINASE"/>
    <property type="match status" value="1"/>
</dbReference>
<organism evidence="9 10">
    <name type="scientific">Xylophilus rhododendri</name>
    <dbReference type="NCBI Taxonomy" id="2697032"/>
    <lineage>
        <taxon>Bacteria</taxon>
        <taxon>Pseudomonadati</taxon>
        <taxon>Pseudomonadota</taxon>
        <taxon>Betaproteobacteria</taxon>
        <taxon>Burkholderiales</taxon>
        <taxon>Xylophilus</taxon>
    </lineage>
</organism>
<dbReference type="SMART" id="SM00388">
    <property type="entry name" value="HisKA"/>
    <property type="match status" value="1"/>
</dbReference>
<comment type="catalytic activity">
    <reaction evidence="1">
        <text>ATP + protein L-histidine = ADP + protein N-phospho-L-histidine.</text>
        <dbReference type="EC" id="2.7.13.3"/>
    </reaction>
</comment>
<evidence type="ECO:0000259" key="7">
    <source>
        <dbReference type="PROSITE" id="PS50112"/>
    </source>
</evidence>
<evidence type="ECO:0000256" key="2">
    <source>
        <dbReference type="ARBA" id="ARBA00012438"/>
    </source>
</evidence>
<dbReference type="InterPro" id="IPR000014">
    <property type="entry name" value="PAS"/>
</dbReference>
<dbReference type="SUPFAM" id="SSF52172">
    <property type="entry name" value="CheY-like"/>
    <property type="match status" value="1"/>
</dbReference>
<dbReference type="PANTHER" id="PTHR43065:SF42">
    <property type="entry name" value="TWO-COMPONENT SENSOR PPRA"/>
    <property type="match status" value="1"/>
</dbReference>
<evidence type="ECO:0000259" key="5">
    <source>
        <dbReference type="PROSITE" id="PS50109"/>
    </source>
</evidence>
<dbReference type="SUPFAM" id="SSF55874">
    <property type="entry name" value="ATPase domain of HSP90 chaperone/DNA topoisomerase II/histidine kinase"/>
    <property type="match status" value="1"/>
</dbReference>
<dbReference type="SMART" id="SM00448">
    <property type="entry name" value="REC"/>
    <property type="match status" value="1"/>
</dbReference>
<dbReference type="EMBL" id="CP047650">
    <property type="protein sequence ID" value="QHJ01074.1"/>
    <property type="molecule type" value="Genomic_DNA"/>
</dbReference>